<accession>A0ABR7J178</accession>
<proteinExistence type="predicted"/>
<evidence type="ECO:0000313" key="1">
    <source>
        <dbReference type="EMBL" id="MBC5835799.1"/>
    </source>
</evidence>
<comment type="caution">
    <text evidence="1">The sequence shown here is derived from an EMBL/GenBank/DDBJ whole genome shotgun (WGS) entry which is preliminary data.</text>
</comment>
<dbReference type="Proteomes" id="UP000605990">
    <property type="component" value="Unassembled WGS sequence"/>
</dbReference>
<name>A0ABR7J178_9FLAO</name>
<dbReference type="RefSeq" id="WP_166125546.1">
    <property type="nucleotide sequence ID" value="NZ_JAANOQ010000002.1"/>
</dbReference>
<sequence>MDTTILITDPDHKYYNQRLKGYCYYYDYQFTGNSPDLYSATTPEGKTIRLLSLQIDTKDYENQLIEEKRKKLNAKEGDTVLITHIGSGTYTNNFRSYNQYKIDKITPSGHVDFVDDKGIFVATIFRPIVEVVDFPF</sequence>
<evidence type="ECO:0000313" key="2">
    <source>
        <dbReference type="Proteomes" id="UP000605990"/>
    </source>
</evidence>
<reference evidence="1 2" key="1">
    <citation type="submission" date="2020-08" db="EMBL/GenBank/DDBJ databases">
        <title>Description of novel Flavobacterium F-408 isolate.</title>
        <authorList>
            <person name="Saticioglu I.B."/>
            <person name="Duman M."/>
            <person name="Altun S."/>
        </authorList>
    </citation>
    <scope>NUCLEOTIDE SEQUENCE [LARGE SCALE GENOMIC DNA]</scope>
    <source>
        <strain evidence="1 2">F-408</strain>
    </source>
</reference>
<keyword evidence="2" id="KW-1185">Reference proteome</keyword>
<gene>
    <name evidence="1" type="ORF">H8R27_12960</name>
</gene>
<organism evidence="1 2">
    <name type="scientific">Flavobacterium bernardetii</name>
    <dbReference type="NCBI Taxonomy" id="2813823"/>
    <lineage>
        <taxon>Bacteria</taxon>
        <taxon>Pseudomonadati</taxon>
        <taxon>Bacteroidota</taxon>
        <taxon>Flavobacteriia</taxon>
        <taxon>Flavobacteriales</taxon>
        <taxon>Flavobacteriaceae</taxon>
        <taxon>Flavobacterium</taxon>
    </lineage>
</organism>
<protein>
    <submittedName>
        <fullName evidence="1">Uncharacterized protein</fullName>
    </submittedName>
</protein>
<dbReference type="EMBL" id="JACRUN010000008">
    <property type="protein sequence ID" value="MBC5835799.1"/>
    <property type="molecule type" value="Genomic_DNA"/>
</dbReference>